<name>A0A0H5RGZ2_9EUKA</name>
<evidence type="ECO:0000313" key="2">
    <source>
        <dbReference type="EMBL" id="CRZ13006.1"/>
    </source>
</evidence>
<reference evidence="2" key="1">
    <citation type="submission" date="2015-04" db="EMBL/GenBank/DDBJ databases">
        <title>The genome sequence of the plant pathogenic Rhizarian Plasmodiophora brassicae reveals insights in its biotrophic life cycle and the origin of chitin synthesis.</title>
        <authorList>
            <person name="Schwelm A."/>
            <person name="Fogelqvist J."/>
            <person name="Knaust A."/>
            <person name="Julke S."/>
            <person name="Lilja T."/>
            <person name="Dhandapani V."/>
            <person name="Bonilla-Rosso G."/>
            <person name="Karlsson M."/>
            <person name="Shevchenko A."/>
            <person name="Choi S.R."/>
            <person name="Kim H.G."/>
            <person name="Park J.Y."/>
            <person name="Lim Y.P."/>
            <person name="Ludwig-Muller J."/>
            <person name="Dixelius C."/>
        </authorList>
    </citation>
    <scope>NUCLEOTIDE SEQUENCE</scope>
    <source>
        <tissue evidence="2">Potato root galls</tissue>
    </source>
</reference>
<organism evidence="2">
    <name type="scientific">Spongospora subterranea</name>
    <dbReference type="NCBI Taxonomy" id="70186"/>
    <lineage>
        <taxon>Eukaryota</taxon>
        <taxon>Sar</taxon>
        <taxon>Rhizaria</taxon>
        <taxon>Endomyxa</taxon>
        <taxon>Phytomyxea</taxon>
        <taxon>Plasmodiophorida</taxon>
        <taxon>Plasmodiophoridae</taxon>
        <taxon>Spongospora</taxon>
    </lineage>
</organism>
<feature type="non-terminal residue" evidence="2">
    <location>
        <position position="1"/>
    </location>
</feature>
<feature type="region of interest" description="Disordered" evidence="1">
    <location>
        <begin position="69"/>
        <end position="89"/>
    </location>
</feature>
<evidence type="ECO:0000256" key="1">
    <source>
        <dbReference type="SAM" id="MobiDB-lite"/>
    </source>
</evidence>
<accession>A0A0H5RGZ2</accession>
<protein>
    <submittedName>
        <fullName evidence="2">Uncharacterized protein</fullName>
    </submittedName>
</protein>
<proteinExistence type="predicted"/>
<feature type="non-terminal residue" evidence="2">
    <location>
        <position position="117"/>
    </location>
</feature>
<sequence>SRDAVVDNIQIGPKDVTTRVPRWHPAEILKKSEHQKYRPRKAPVMKRPEYDLIAQVDLFLRDHLVKHQEEETSIPITRRPPRYTKSDGLRGRHVKWRNGVQFRNLPSVPMGFDSIAP</sequence>
<dbReference type="AlphaFoldDB" id="A0A0H5RGZ2"/>
<dbReference type="EMBL" id="HACM01012564">
    <property type="protein sequence ID" value="CRZ13006.1"/>
    <property type="molecule type" value="Transcribed_RNA"/>
</dbReference>